<dbReference type="AlphaFoldDB" id="A0A1I7UJE0"/>
<dbReference type="Proteomes" id="UP000095282">
    <property type="component" value="Unplaced"/>
</dbReference>
<organism evidence="2 3">
    <name type="scientific">Caenorhabditis tropicalis</name>
    <dbReference type="NCBI Taxonomy" id="1561998"/>
    <lineage>
        <taxon>Eukaryota</taxon>
        <taxon>Metazoa</taxon>
        <taxon>Ecdysozoa</taxon>
        <taxon>Nematoda</taxon>
        <taxon>Chromadorea</taxon>
        <taxon>Rhabditida</taxon>
        <taxon>Rhabditina</taxon>
        <taxon>Rhabditomorpha</taxon>
        <taxon>Rhabditoidea</taxon>
        <taxon>Rhabditidae</taxon>
        <taxon>Peloderinae</taxon>
        <taxon>Caenorhabditis</taxon>
    </lineage>
</organism>
<proteinExistence type="predicted"/>
<feature type="chain" id="PRO_5009309059" evidence="1">
    <location>
        <begin position="17"/>
        <end position="73"/>
    </location>
</feature>
<protein>
    <submittedName>
        <fullName evidence="3">Uncharacterized protein</fullName>
    </submittedName>
</protein>
<name>A0A1I7UJE0_9PELO</name>
<keyword evidence="1" id="KW-0732">Signal</keyword>
<sequence length="73" mass="8472">MRLLFLVLSLVAFAAALINNENPLETAKKIQAQLDEYARQRYRTGIMTMLLNSFYYQDCKGNIFNSSEPRRLP</sequence>
<evidence type="ECO:0000256" key="1">
    <source>
        <dbReference type="SAM" id="SignalP"/>
    </source>
</evidence>
<evidence type="ECO:0000313" key="2">
    <source>
        <dbReference type="Proteomes" id="UP000095282"/>
    </source>
</evidence>
<reference evidence="3" key="1">
    <citation type="submission" date="2016-11" db="UniProtKB">
        <authorList>
            <consortium name="WormBaseParasite"/>
        </authorList>
    </citation>
    <scope>IDENTIFICATION</scope>
</reference>
<feature type="signal peptide" evidence="1">
    <location>
        <begin position="1"/>
        <end position="16"/>
    </location>
</feature>
<accession>A0A1I7UJE0</accession>
<keyword evidence="2" id="KW-1185">Reference proteome</keyword>
<evidence type="ECO:0000313" key="3">
    <source>
        <dbReference type="WBParaSite" id="Csp11.Scaffold629.g9919.t1"/>
    </source>
</evidence>
<dbReference type="WBParaSite" id="Csp11.Scaffold629.g9919.t1">
    <property type="protein sequence ID" value="Csp11.Scaffold629.g9919.t1"/>
    <property type="gene ID" value="Csp11.Scaffold629.g9919"/>
</dbReference>